<protein>
    <recommendedName>
        <fullName evidence="4">Transmembrane protein</fullName>
    </recommendedName>
</protein>
<evidence type="ECO:0000313" key="3">
    <source>
        <dbReference type="Proteomes" id="UP000078142"/>
    </source>
</evidence>
<keyword evidence="1" id="KW-0812">Transmembrane</keyword>
<reference evidence="2 3" key="1">
    <citation type="submission" date="2016-05" db="EMBL/GenBank/DDBJ databases">
        <authorList>
            <person name="Wang S."/>
            <person name="Zhu B."/>
        </authorList>
    </citation>
    <scope>NUCLEOTIDE SEQUENCE [LARGE SCALE GENOMIC DNA]</scope>
    <source>
        <strain evidence="2 3">CRS05-R5</strain>
    </source>
</reference>
<dbReference type="AlphaFoldDB" id="A0AAC9FWL6"/>
<feature type="transmembrane region" description="Helical" evidence="1">
    <location>
        <begin position="70"/>
        <end position="92"/>
    </location>
</feature>
<name>A0AAC9FWL6_9PSED</name>
<evidence type="ECO:0000256" key="1">
    <source>
        <dbReference type="SAM" id="Phobius"/>
    </source>
</evidence>
<sequence length="313" mass="32482">MNRSSDGFYPAFEGESSNVSGVSWGAIFAGAAAAAALSMILVLLGFGLGFSAVSPWAGEGISAKGLGISTIVWLAATQIIASGLGGYIAGRLRVKWANMHGDEVYFRDTAHGFLAWCVATLVTAILVVGSVSSVISGGVQAGASVAGGAASAMTQAAGSAAANTDSNQYGYFIDSLFRDDRPASVSDDAAHGAVARIFAQSLANGQLSPEDRTYLAQLVAQRTNLSQADAERRVDEVYARTQKAIADAKVKAQQAADTAAKVAAWTSLWMFIALLAGAFFASLAATFGGRRRDEVEYVEVETYATTTTLPPVR</sequence>
<dbReference type="EMBL" id="CP015852">
    <property type="protein sequence ID" value="ANH97842.1"/>
    <property type="molecule type" value="Genomic_DNA"/>
</dbReference>
<organism evidence="2 3">
    <name type="scientific">Pseudomonas koreensis</name>
    <dbReference type="NCBI Taxonomy" id="198620"/>
    <lineage>
        <taxon>Bacteria</taxon>
        <taxon>Pseudomonadati</taxon>
        <taxon>Pseudomonadota</taxon>
        <taxon>Gammaproteobacteria</taxon>
        <taxon>Pseudomonadales</taxon>
        <taxon>Pseudomonadaceae</taxon>
        <taxon>Pseudomonas</taxon>
    </lineage>
</organism>
<proteinExistence type="predicted"/>
<feature type="transmembrane region" description="Helical" evidence="1">
    <location>
        <begin position="268"/>
        <end position="287"/>
    </location>
</feature>
<keyword evidence="1" id="KW-0472">Membrane</keyword>
<dbReference type="Proteomes" id="UP000078142">
    <property type="component" value="Chromosome"/>
</dbReference>
<gene>
    <name evidence="2" type="ORF">A8L59_10615</name>
</gene>
<feature type="transmembrane region" description="Helical" evidence="1">
    <location>
        <begin position="113"/>
        <end position="135"/>
    </location>
</feature>
<evidence type="ECO:0000313" key="2">
    <source>
        <dbReference type="EMBL" id="ANH97842.1"/>
    </source>
</evidence>
<accession>A0AAC9FWL6</accession>
<dbReference type="GeneID" id="93488832"/>
<evidence type="ECO:0008006" key="4">
    <source>
        <dbReference type="Google" id="ProtNLM"/>
    </source>
</evidence>
<feature type="transmembrane region" description="Helical" evidence="1">
    <location>
        <begin position="21"/>
        <end position="50"/>
    </location>
</feature>
<dbReference type="RefSeq" id="WP_064587058.1">
    <property type="nucleotide sequence ID" value="NZ_CP015852.1"/>
</dbReference>
<keyword evidence="1" id="KW-1133">Transmembrane helix</keyword>